<dbReference type="InterPro" id="IPR036663">
    <property type="entry name" value="Fumarylacetoacetase_C_sf"/>
</dbReference>
<evidence type="ECO:0000259" key="3">
    <source>
        <dbReference type="Pfam" id="PF01557"/>
    </source>
</evidence>
<dbReference type="Pfam" id="PF01557">
    <property type="entry name" value="FAA_hydrolase"/>
    <property type="match status" value="1"/>
</dbReference>
<keyword evidence="2" id="KW-0479">Metal-binding</keyword>
<dbReference type="InterPro" id="IPR051121">
    <property type="entry name" value="FAH"/>
</dbReference>
<dbReference type="EMBL" id="JBGFFE010000004">
    <property type="protein sequence ID" value="MEY8762980.1"/>
    <property type="molecule type" value="Genomic_DNA"/>
</dbReference>
<sequence>MKFIIFKHDRGEKKLGMYSKSMENIIDLGSIKLKGQYKNMKDLIENLKDEDIEKLKYIYNDSDYPKNSVYDKSNVTIAAPIGKTESDVICLGLNYIDHVKETAKSFKDDSIDIPEHPVYFSKRAVSPIGPGDFIDSHSDITNQLDYEVELAVIIGKEGTNIPKERAENHIFGYTIMNDISARDIQQKHVQWYRGKSLDTFTSFGPCVVYKDEIKFPVELNLCSRVNGELRQNSNTRNFIFDIPTIINELSSGMTLRPGDIIATGTPSGVGMGFNPSRFLKKGDIVECEVENIGILRNKVI</sequence>
<evidence type="ECO:0000256" key="1">
    <source>
        <dbReference type="ARBA" id="ARBA00010211"/>
    </source>
</evidence>
<evidence type="ECO:0000313" key="5">
    <source>
        <dbReference type="Proteomes" id="UP001565220"/>
    </source>
</evidence>
<keyword evidence="5" id="KW-1185">Reference proteome</keyword>
<dbReference type="PANTHER" id="PTHR42796:SF4">
    <property type="entry name" value="FUMARYLACETOACETATE HYDROLASE DOMAIN-CONTAINING PROTEIN 2A"/>
    <property type="match status" value="1"/>
</dbReference>
<evidence type="ECO:0000256" key="2">
    <source>
        <dbReference type="ARBA" id="ARBA00022723"/>
    </source>
</evidence>
<dbReference type="RefSeq" id="WP_369868588.1">
    <property type="nucleotide sequence ID" value="NZ_JBGFFE010000004.1"/>
</dbReference>
<keyword evidence="4" id="KW-0378">Hydrolase</keyword>
<reference evidence="4 5" key="1">
    <citation type="submission" date="2024-08" db="EMBL/GenBank/DDBJ databases">
        <title>Clostridium lapicellarii sp. nov., and Clostridium renhuaiense sp. nov., two species isolated from the mud in a fermentation cellar used for producing sauce-flavour Chinese liquors.</title>
        <authorList>
            <person name="Yang F."/>
            <person name="Wang H."/>
            <person name="Chen L.Q."/>
            <person name="Zhou N."/>
            <person name="Lu J.J."/>
            <person name="Pu X.X."/>
            <person name="Wan B."/>
            <person name="Wang L."/>
            <person name="Liu S.J."/>
        </authorList>
    </citation>
    <scope>NUCLEOTIDE SEQUENCE [LARGE SCALE GENOMIC DNA]</scope>
    <source>
        <strain evidence="4 5">MT-113</strain>
    </source>
</reference>
<dbReference type="PANTHER" id="PTHR42796">
    <property type="entry name" value="FUMARYLACETOACETATE HYDROLASE DOMAIN-CONTAINING PROTEIN 2A-RELATED"/>
    <property type="match status" value="1"/>
</dbReference>
<dbReference type="Proteomes" id="UP001565220">
    <property type="component" value="Unassembled WGS sequence"/>
</dbReference>
<gene>
    <name evidence="4" type="ORF">AB8S09_04860</name>
</gene>
<comment type="similarity">
    <text evidence="1">Belongs to the FAH family.</text>
</comment>
<feature type="domain" description="Fumarylacetoacetase-like C-terminal" evidence="3">
    <location>
        <begin position="88"/>
        <end position="299"/>
    </location>
</feature>
<comment type="caution">
    <text evidence="4">The sequence shown here is derived from an EMBL/GenBank/DDBJ whole genome shotgun (WGS) entry which is preliminary data.</text>
</comment>
<organism evidence="4 5">
    <name type="scientific">Clostridium lapidicellarium</name>
    <dbReference type="NCBI Taxonomy" id="3240931"/>
    <lineage>
        <taxon>Bacteria</taxon>
        <taxon>Bacillati</taxon>
        <taxon>Bacillota</taxon>
        <taxon>Clostridia</taxon>
        <taxon>Eubacteriales</taxon>
        <taxon>Clostridiaceae</taxon>
        <taxon>Clostridium</taxon>
    </lineage>
</organism>
<dbReference type="SUPFAM" id="SSF56529">
    <property type="entry name" value="FAH"/>
    <property type="match status" value="1"/>
</dbReference>
<proteinExistence type="inferred from homology"/>
<accession>A0ABV4DXN5</accession>
<dbReference type="InterPro" id="IPR011234">
    <property type="entry name" value="Fumarylacetoacetase-like_C"/>
</dbReference>
<name>A0ABV4DXN5_9CLOT</name>
<protein>
    <submittedName>
        <fullName evidence="4">Fumarylacetoacetate hydrolase family protein</fullName>
    </submittedName>
</protein>
<dbReference type="Gene3D" id="3.90.850.10">
    <property type="entry name" value="Fumarylacetoacetase-like, C-terminal domain"/>
    <property type="match status" value="1"/>
</dbReference>
<evidence type="ECO:0000313" key="4">
    <source>
        <dbReference type="EMBL" id="MEY8762980.1"/>
    </source>
</evidence>
<dbReference type="GO" id="GO:0016787">
    <property type="term" value="F:hydrolase activity"/>
    <property type="evidence" value="ECO:0007669"/>
    <property type="project" value="UniProtKB-KW"/>
</dbReference>